<feature type="transmembrane region" description="Helical" evidence="2">
    <location>
        <begin position="129"/>
        <end position="154"/>
    </location>
</feature>
<dbReference type="CDD" id="cd14939">
    <property type="entry name" value="7tmD_STE2"/>
    <property type="match status" value="1"/>
</dbReference>
<gene>
    <name evidence="3" type="ORF">Kpol_1011p19</name>
</gene>
<dbReference type="KEGG" id="vpo:Kpol_1011p19"/>
<dbReference type="GO" id="GO:0004932">
    <property type="term" value="F:mating-type factor pheromone receptor activity"/>
    <property type="evidence" value="ECO:0007669"/>
    <property type="project" value="InterPro"/>
</dbReference>
<dbReference type="AlphaFoldDB" id="A7TQX4"/>
<evidence type="ECO:0000256" key="1">
    <source>
        <dbReference type="SAM" id="MobiDB-lite"/>
    </source>
</evidence>
<feature type="transmembrane region" description="Helical" evidence="2">
    <location>
        <begin position="248"/>
        <end position="268"/>
    </location>
</feature>
<dbReference type="GO" id="GO:0000750">
    <property type="term" value="P:pheromone-dependent signal transduction involved in conjugation with cellular fusion"/>
    <property type="evidence" value="ECO:0007669"/>
    <property type="project" value="TreeGrafter"/>
</dbReference>
<dbReference type="InParanoid" id="A7TQX4"/>
<protein>
    <recommendedName>
        <fullName evidence="5">Pheromone alpha factor receptor</fullName>
    </recommendedName>
</protein>
<feature type="transmembrane region" description="Helical" evidence="2">
    <location>
        <begin position="166"/>
        <end position="187"/>
    </location>
</feature>
<dbReference type="GeneID" id="5543422"/>
<dbReference type="eggNOG" id="ENOG502QTV4">
    <property type="taxonomic scope" value="Eukaryota"/>
</dbReference>
<evidence type="ECO:0000313" key="3">
    <source>
        <dbReference type="EMBL" id="EDO15347.1"/>
    </source>
</evidence>
<proteinExistence type="predicted"/>
<dbReference type="PhylomeDB" id="A7TQX4"/>
<feature type="transmembrane region" description="Helical" evidence="2">
    <location>
        <begin position="280"/>
        <end position="300"/>
    </location>
</feature>
<dbReference type="InterPro" id="IPR027458">
    <property type="entry name" value="STE2_TM1-TM2_sf"/>
</dbReference>
<keyword evidence="4" id="KW-1185">Reference proteome</keyword>
<evidence type="ECO:0000256" key="2">
    <source>
        <dbReference type="SAM" id="Phobius"/>
    </source>
</evidence>
<accession>A7TQX4</accession>
<sequence length="473" mass="52701">MSGIDDMGDKPDILGLFYDANYDPGQGILTFISMYGNTTITFDELQLEVNSLITSGIMFGVRCGAACLTLLIMWMISKNKKTPIFIINQCSLILIIMHSGLYFKNILSNLNSLSYILTGFTQNITKNNIHVFGAANIIQVLLVATIELSLVFQIRVMFKGDSFRKAGYGLLSIASGLGIATVVMYFYSAITNMIAVYNQTYNSTAKLFNVANILLSTSINFMTVVLIVKLFLAVRSRRYLGLKQFDSFHILLIMSCQTLIVPSILFILSYALSTKLYTDHLVVIATLLVVLSLPLSSMWASAANNSPKPSSFTTDYSNKNPSDTPSFYSQSISSSMKSKFPSKFIPFNFKSKDNSSDTRSENTYIGNYDMEKNGSPNHSYSSKDQSEVYTIGVSSMHTDIKSQKNISGQHLYTPSTEIDEEARDFWAGRAVNNSVPNDYQPSELPASILEELNSLDENNEGFLETKRITFRKQ</sequence>
<dbReference type="OrthoDB" id="5402633at2759"/>
<dbReference type="PRINTS" id="PR00250">
    <property type="entry name" value="GPCRSTE2"/>
</dbReference>
<keyword evidence="2" id="KW-0472">Membrane</keyword>
<reference evidence="3 4" key="1">
    <citation type="journal article" date="2007" name="Proc. Natl. Acad. Sci. U.S.A.">
        <title>Independent sorting-out of thousands of duplicated gene pairs in two yeast species descended from a whole-genome duplication.</title>
        <authorList>
            <person name="Scannell D.R."/>
            <person name="Frank A.C."/>
            <person name="Conant G.C."/>
            <person name="Byrne K.P."/>
            <person name="Woolfit M."/>
            <person name="Wolfe K.H."/>
        </authorList>
    </citation>
    <scope>NUCLEOTIDE SEQUENCE [LARGE SCALE GENOMIC DNA]</scope>
    <source>
        <strain evidence="4">ATCC 22028 / DSM 70294 / BCRC 21397 / CBS 2163 / NBRC 10782 / NRRL Y-8283 / UCD 57-17</strain>
    </source>
</reference>
<dbReference type="InterPro" id="IPR000366">
    <property type="entry name" value="GPCR_STE2"/>
</dbReference>
<dbReference type="GO" id="GO:0038038">
    <property type="term" value="C:G protein-coupled receptor homodimeric complex"/>
    <property type="evidence" value="ECO:0007669"/>
    <property type="project" value="TreeGrafter"/>
</dbReference>
<dbReference type="PANTHER" id="PTHR28009">
    <property type="entry name" value="PHEROMONE ALPHA FACTOR RECEPTOR"/>
    <property type="match status" value="1"/>
</dbReference>
<feature type="transmembrane region" description="Helical" evidence="2">
    <location>
        <begin position="207"/>
        <end position="228"/>
    </location>
</feature>
<organism evidence="4">
    <name type="scientific">Vanderwaltozyma polyspora (strain ATCC 22028 / DSM 70294 / BCRC 21397 / CBS 2163 / NBRC 10782 / NRRL Y-8283 / UCD 57-17)</name>
    <name type="common">Kluyveromyces polysporus</name>
    <dbReference type="NCBI Taxonomy" id="436907"/>
    <lineage>
        <taxon>Eukaryota</taxon>
        <taxon>Fungi</taxon>
        <taxon>Dikarya</taxon>
        <taxon>Ascomycota</taxon>
        <taxon>Saccharomycotina</taxon>
        <taxon>Saccharomycetes</taxon>
        <taxon>Saccharomycetales</taxon>
        <taxon>Saccharomycetaceae</taxon>
        <taxon>Vanderwaltozyma</taxon>
    </lineage>
</organism>
<evidence type="ECO:0008006" key="5">
    <source>
        <dbReference type="Google" id="ProtNLM"/>
    </source>
</evidence>
<dbReference type="Proteomes" id="UP000000267">
    <property type="component" value="Unassembled WGS sequence"/>
</dbReference>
<keyword evidence="2" id="KW-1133">Transmembrane helix</keyword>
<evidence type="ECO:0000313" key="4">
    <source>
        <dbReference type="Proteomes" id="UP000000267"/>
    </source>
</evidence>
<dbReference type="HOGENOM" id="CLU_038593_1_0_1"/>
<dbReference type="PANTHER" id="PTHR28009:SF1">
    <property type="entry name" value="PHEROMONE ALPHA FACTOR RECEPTOR"/>
    <property type="match status" value="1"/>
</dbReference>
<dbReference type="EMBL" id="DS480465">
    <property type="protein sequence ID" value="EDO15347.1"/>
    <property type="molecule type" value="Genomic_DNA"/>
</dbReference>
<dbReference type="Pfam" id="PF02116">
    <property type="entry name" value="STE2"/>
    <property type="match status" value="1"/>
</dbReference>
<feature type="transmembrane region" description="Helical" evidence="2">
    <location>
        <begin position="83"/>
        <end position="103"/>
    </location>
</feature>
<dbReference type="RefSeq" id="XP_001643205.1">
    <property type="nucleotide sequence ID" value="XM_001643155.1"/>
</dbReference>
<dbReference type="STRING" id="436907.A7TQX4"/>
<feature type="region of interest" description="Disordered" evidence="1">
    <location>
        <begin position="352"/>
        <end position="383"/>
    </location>
</feature>
<dbReference type="Gene3D" id="1.10.287.920">
    <property type="entry name" value="Pheromone alpha factor receptor"/>
    <property type="match status" value="1"/>
</dbReference>
<feature type="transmembrane region" description="Helical" evidence="2">
    <location>
        <begin position="52"/>
        <end position="76"/>
    </location>
</feature>
<name>A7TQX4_VANPO</name>
<feature type="compositionally biased region" description="Polar residues" evidence="1">
    <location>
        <begin position="374"/>
        <end position="383"/>
    </location>
</feature>
<dbReference type="FunCoup" id="A7TQX4">
    <property type="interactions" value="143"/>
</dbReference>
<keyword evidence="2" id="KW-0812">Transmembrane</keyword>